<gene>
    <name evidence="1" type="ORF">G3N56_05800</name>
</gene>
<dbReference type="GO" id="GO:0005737">
    <property type="term" value="C:cytoplasm"/>
    <property type="evidence" value="ECO:0007669"/>
    <property type="project" value="TreeGrafter"/>
</dbReference>
<dbReference type="PANTHER" id="PTHR13812">
    <property type="entry name" value="KETIMINE REDUCTASE MU-CRYSTALLIN"/>
    <property type="match status" value="1"/>
</dbReference>
<dbReference type="AlphaFoldDB" id="A0A7K3NM26"/>
<dbReference type="InterPro" id="IPR036291">
    <property type="entry name" value="NAD(P)-bd_dom_sf"/>
</dbReference>
<protein>
    <submittedName>
        <fullName evidence="1">Delta(1)-pyrroline-2-carboxylate reductase family protein</fullName>
    </submittedName>
</protein>
<dbReference type="Gene3D" id="3.40.50.720">
    <property type="entry name" value="NAD(P)-binding Rossmann-like Domain"/>
    <property type="match status" value="1"/>
</dbReference>
<dbReference type="Gene3D" id="3.30.1780.10">
    <property type="entry name" value="ornithine cyclodeaminase, domain 1"/>
    <property type="match status" value="1"/>
</dbReference>
<accession>A0A7K3NM26</accession>
<keyword evidence="2" id="KW-1185">Reference proteome</keyword>
<dbReference type="PIRSF" id="PIRSF001439">
    <property type="entry name" value="CryM"/>
    <property type="match status" value="1"/>
</dbReference>
<dbReference type="Pfam" id="PF02423">
    <property type="entry name" value="OCD_Mu_crystall"/>
    <property type="match status" value="1"/>
</dbReference>
<dbReference type="InterPro" id="IPR003462">
    <property type="entry name" value="ODC_Mu_crystall"/>
</dbReference>
<proteinExistence type="predicted"/>
<reference evidence="1 2" key="1">
    <citation type="submission" date="2020-02" db="EMBL/GenBank/DDBJ databases">
        <title>Comparative genomics of sulfur disproportionating microorganisms.</title>
        <authorList>
            <person name="Ward L.M."/>
            <person name="Bertran E."/>
            <person name="Johnston D.T."/>
        </authorList>
    </citation>
    <scope>NUCLEOTIDE SEQUENCE [LARGE SCALE GENOMIC DNA]</scope>
    <source>
        <strain evidence="1 2">DSM 3696</strain>
    </source>
</reference>
<evidence type="ECO:0000313" key="2">
    <source>
        <dbReference type="Proteomes" id="UP000469724"/>
    </source>
</evidence>
<dbReference type="SUPFAM" id="SSF51735">
    <property type="entry name" value="NAD(P)-binding Rossmann-fold domains"/>
    <property type="match status" value="1"/>
</dbReference>
<name>A0A7K3NM26_9BACT</name>
<evidence type="ECO:0000313" key="1">
    <source>
        <dbReference type="EMBL" id="NDY56259.1"/>
    </source>
</evidence>
<comment type="caution">
    <text evidence="1">The sequence shown here is derived from an EMBL/GenBank/DDBJ whole genome shotgun (WGS) entry which is preliminary data.</text>
</comment>
<organism evidence="1 2">
    <name type="scientific">Desulfolutivibrio sulfodismutans</name>
    <dbReference type="NCBI Taxonomy" id="63561"/>
    <lineage>
        <taxon>Bacteria</taxon>
        <taxon>Pseudomonadati</taxon>
        <taxon>Thermodesulfobacteriota</taxon>
        <taxon>Desulfovibrionia</taxon>
        <taxon>Desulfovibrionales</taxon>
        <taxon>Desulfovibrionaceae</taxon>
        <taxon>Desulfolutivibrio</taxon>
    </lineage>
</organism>
<dbReference type="EMBL" id="JAAGRQ010000016">
    <property type="protein sequence ID" value="NDY56259.1"/>
    <property type="molecule type" value="Genomic_DNA"/>
</dbReference>
<dbReference type="InterPro" id="IPR023401">
    <property type="entry name" value="ODC_N"/>
</dbReference>
<dbReference type="NCBIfam" id="NF005603">
    <property type="entry name" value="PRK07340.1"/>
    <property type="match status" value="1"/>
</dbReference>
<dbReference type="PANTHER" id="PTHR13812:SF19">
    <property type="entry name" value="KETIMINE REDUCTASE MU-CRYSTALLIN"/>
    <property type="match status" value="1"/>
</dbReference>
<sequence length="311" mass="31769">MRLDAAQTASALPFDRLADALAEVLILKRRGGVSAPPRLHMPLPGGVLLVMPATDHQLLMVKRITVHSGNPGRGLPAIQGEVTVSDAATGKPLFELHGPTVTARRTAALSLLAARLLAKSPTGPLVVVGAGVQARTHALAFHEGLGVKACAVSSRTAAKAEALAQSLRQAGLDAKAVDAQELSGMLSESSLVVTATTATDPVIPDRVADDAFLAAVGSFSPRAAEIPAGLVRRSQVYVDDLKAAQEEAGDLIRAGVDFGRITPLEDVADGAAQGPDSGKGPVLFKSVGHALFDLAAARLAMCSLSAASPAS</sequence>
<dbReference type="Proteomes" id="UP000469724">
    <property type="component" value="Unassembled WGS sequence"/>
</dbReference>